<dbReference type="InterPro" id="IPR014001">
    <property type="entry name" value="Helicase_ATP-bd"/>
</dbReference>
<dbReference type="STRING" id="1051890.A0A3N4LUT1"/>
<dbReference type="PROSITE" id="PS51194">
    <property type="entry name" value="HELICASE_CTER"/>
    <property type="match status" value="1"/>
</dbReference>
<dbReference type="PANTHER" id="PTHR24031">
    <property type="entry name" value="RNA HELICASE"/>
    <property type="match status" value="1"/>
</dbReference>
<dbReference type="GO" id="GO:0003723">
    <property type="term" value="F:RNA binding"/>
    <property type="evidence" value="ECO:0007669"/>
    <property type="project" value="UniProtKB-UniRule"/>
</dbReference>
<keyword evidence="4 6" id="KW-0067">ATP-binding</keyword>
<evidence type="ECO:0000256" key="7">
    <source>
        <dbReference type="SAM" id="MobiDB-lite"/>
    </source>
</evidence>
<evidence type="ECO:0000259" key="8">
    <source>
        <dbReference type="PROSITE" id="PS51192"/>
    </source>
</evidence>
<evidence type="ECO:0000256" key="5">
    <source>
        <dbReference type="ARBA" id="ARBA00022884"/>
    </source>
</evidence>
<evidence type="ECO:0000256" key="4">
    <source>
        <dbReference type="ARBA" id="ARBA00022840"/>
    </source>
</evidence>
<organism evidence="10 11">
    <name type="scientific">Terfezia boudieri ATCC MYA-4762</name>
    <dbReference type="NCBI Taxonomy" id="1051890"/>
    <lineage>
        <taxon>Eukaryota</taxon>
        <taxon>Fungi</taxon>
        <taxon>Dikarya</taxon>
        <taxon>Ascomycota</taxon>
        <taxon>Pezizomycotina</taxon>
        <taxon>Pezizomycetes</taxon>
        <taxon>Pezizales</taxon>
        <taxon>Pezizaceae</taxon>
        <taxon>Terfezia</taxon>
    </lineage>
</organism>
<comment type="domain">
    <text evidence="6">The Q motif is unique to and characteristic of the DEAD box family of RNA helicases and controls ATP binding and hydrolysis.</text>
</comment>
<dbReference type="CDD" id="cd18787">
    <property type="entry name" value="SF2_C_DEAD"/>
    <property type="match status" value="1"/>
</dbReference>
<dbReference type="InParanoid" id="A0A3N4LUT1"/>
<dbReference type="EC" id="3.6.4.13" evidence="6"/>
<dbReference type="SUPFAM" id="SSF52540">
    <property type="entry name" value="P-loop containing nucleoside triphosphate hydrolases"/>
    <property type="match status" value="1"/>
</dbReference>
<feature type="compositionally biased region" description="Basic and acidic residues" evidence="7">
    <location>
        <begin position="727"/>
        <end position="902"/>
    </location>
</feature>
<dbReference type="InterPro" id="IPR011545">
    <property type="entry name" value="DEAD/DEAH_box_helicase_dom"/>
</dbReference>
<keyword evidence="1 6" id="KW-0547">Nucleotide-binding</keyword>
<evidence type="ECO:0000256" key="6">
    <source>
        <dbReference type="RuleBase" id="RU365068"/>
    </source>
</evidence>
<dbReference type="Gene3D" id="3.40.50.300">
    <property type="entry name" value="P-loop containing nucleotide triphosphate hydrolases"/>
    <property type="match status" value="2"/>
</dbReference>
<comment type="function">
    <text evidence="6">RNA helicase.</text>
</comment>
<dbReference type="PROSITE" id="PS00039">
    <property type="entry name" value="DEAD_ATP_HELICASE"/>
    <property type="match status" value="1"/>
</dbReference>
<dbReference type="EMBL" id="ML121539">
    <property type="protein sequence ID" value="RPB24952.1"/>
    <property type="molecule type" value="Genomic_DNA"/>
</dbReference>
<keyword evidence="5 6" id="KW-0694">RNA-binding</keyword>
<dbReference type="OrthoDB" id="193716at2759"/>
<feature type="compositionally biased region" description="Basic and acidic residues" evidence="7">
    <location>
        <begin position="629"/>
        <end position="643"/>
    </location>
</feature>
<accession>A0A3N4LUT1</accession>
<dbReference type="Pfam" id="PF00271">
    <property type="entry name" value="Helicase_C"/>
    <property type="match status" value="1"/>
</dbReference>
<name>A0A3N4LUT1_9PEZI</name>
<evidence type="ECO:0000256" key="3">
    <source>
        <dbReference type="ARBA" id="ARBA00022806"/>
    </source>
</evidence>
<keyword evidence="11" id="KW-1185">Reference proteome</keyword>
<feature type="compositionally biased region" description="Basic and acidic residues" evidence="7">
    <location>
        <begin position="710"/>
        <end position="720"/>
    </location>
</feature>
<comment type="catalytic activity">
    <reaction evidence="6">
        <text>ATP + H2O = ADP + phosphate + H(+)</text>
        <dbReference type="Rhea" id="RHEA:13065"/>
        <dbReference type="ChEBI" id="CHEBI:15377"/>
        <dbReference type="ChEBI" id="CHEBI:15378"/>
        <dbReference type="ChEBI" id="CHEBI:30616"/>
        <dbReference type="ChEBI" id="CHEBI:43474"/>
        <dbReference type="ChEBI" id="CHEBI:456216"/>
        <dbReference type="EC" id="3.6.4.13"/>
    </reaction>
</comment>
<dbReference type="InterPro" id="IPR000629">
    <property type="entry name" value="RNA-helicase_DEAD-box_CS"/>
</dbReference>
<evidence type="ECO:0000313" key="10">
    <source>
        <dbReference type="EMBL" id="RPB24952.1"/>
    </source>
</evidence>
<feature type="domain" description="Helicase C-terminal" evidence="9">
    <location>
        <begin position="358"/>
        <end position="525"/>
    </location>
</feature>
<dbReference type="GO" id="GO:0005524">
    <property type="term" value="F:ATP binding"/>
    <property type="evidence" value="ECO:0007669"/>
    <property type="project" value="UniProtKB-UniRule"/>
</dbReference>
<dbReference type="Pfam" id="PF00270">
    <property type="entry name" value="DEAD"/>
    <property type="match status" value="1"/>
</dbReference>
<dbReference type="AlphaFoldDB" id="A0A3N4LUT1"/>
<feature type="compositionally biased region" description="Basic and acidic residues" evidence="7">
    <location>
        <begin position="650"/>
        <end position="703"/>
    </location>
</feature>
<comment type="similarity">
    <text evidence="6">Belongs to the DEAD box helicase family.</text>
</comment>
<dbReference type="InterPro" id="IPR001650">
    <property type="entry name" value="Helicase_C-like"/>
</dbReference>
<feature type="region of interest" description="Disordered" evidence="7">
    <location>
        <begin position="605"/>
        <end position="911"/>
    </location>
</feature>
<dbReference type="InterPro" id="IPR027417">
    <property type="entry name" value="P-loop_NTPase"/>
</dbReference>
<proteinExistence type="inferred from homology"/>
<evidence type="ECO:0000259" key="9">
    <source>
        <dbReference type="PROSITE" id="PS51194"/>
    </source>
</evidence>
<dbReference type="PROSITE" id="PS51192">
    <property type="entry name" value="HELICASE_ATP_BIND_1"/>
    <property type="match status" value="1"/>
</dbReference>
<keyword evidence="2 6" id="KW-0378">Hydrolase</keyword>
<evidence type="ECO:0000256" key="1">
    <source>
        <dbReference type="ARBA" id="ARBA00022741"/>
    </source>
</evidence>
<feature type="domain" description="Helicase ATP-binding" evidence="8">
    <location>
        <begin position="135"/>
        <end position="322"/>
    </location>
</feature>
<reference evidence="10 11" key="1">
    <citation type="journal article" date="2018" name="Nat. Ecol. Evol.">
        <title>Pezizomycetes genomes reveal the molecular basis of ectomycorrhizal truffle lifestyle.</title>
        <authorList>
            <person name="Murat C."/>
            <person name="Payen T."/>
            <person name="Noel B."/>
            <person name="Kuo A."/>
            <person name="Morin E."/>
            <person name="Chen J."/>
            <person name="Kohler A."/>
            <person name="Krizsan K."/>
            <person name="Balestrini R."/>
            <person name="Da Silva C."/>
            <person name="Montanini B."/>
            <person name="Hainaut M."/>
            <person name="Levati E."/>
            <person name="Barry K.W."/>
            <person name="Belfiori B."/>
            <person name="Cichocki N."/>
            <person name="Clum A."/>
            <person name="Dockter R.B."/>
            <person name="Fauchery L."/>
            <person name="Guy J."/>
            <person name="Iotti M."/>
            <person name="Le Tacon F."/>
            <person name="Lindquist E.A."/>
            <person name="Lipzen A."/>
            <person name="Malagnac F."/>
            <person name="Mello A."/>
            <person name="Molinier V."/>
            <person name="Miyauchi S."/>
            <person name="Poulain J."/>
            <person name="Riccioni C."/>
            <person name="Rubini A."/>
            <person name="Sitrit Y."/>
            <person name="Splivallo R."/>
            <person name="Traeger S."/>
            <person name="Wang M."/>
            <person name="Zifcakova L."/>
            <person name="Wipf D."/>
            <person name="Zambonelli A."/>
            <person name="Paolocci F."/>
            <person name="Nowrousian M."/>
            <person name="Ottonello S."/>
            <person name="Baldrian P."/>
            <person name="Spatafora J.W."/>
            <person name="Henrissat B."/>
            <person name="Nagy L.G."/>
            <person name="Aury J.M."/>
            <person name="Wincker P."/>
            <person name="Grigoriev I.V."/>
            <person name="Bonfante P."/>
            <person name="Martin F.M."/>
        </authorList>
    </citation>
    <scope>NUCLEOTIDE SEQUENCE [LARGE SCALE GENOMIC DNA]</scope>
    <source>
        <strain evidence="10 11">ATCC MYA-4762</strain>
    </source>
</reference>
<protein>
    <recommendedName>
        <fullName evidence="6">ATP-dependent RNA helicase</fullName>
        <ecNumber evidence="6">3.6.4.13</ecNumber>
    </recommendedName>
</protein>
<dbReference type="GO" id="GO:0016787">
    <property type="term" value="F:hydrolase activity"/>
    <property type="evidence" value="ECO:0007669"/>
    <property type="project" value="UniProtKB-KW"/>
</dbReference>
<dbReference type="GO" id="GO:0003724">
    <property type="term" value="F:RNA helicase activity"/>
    <property type="evidence" value="ECO:0007669"/>
    <property type="project" value="UniProtKB-EC"/>
</dbReference>
<dbReference type="Proteomes" id="UP000267821">
    <property type="component" value="Unassembled WGS sequence"/>
</dbReference>
<sequence>MFATLRRQGLRKIARIHTSTIPNTSLLLALPKNGASASLPKNGAIASLPKTVSCVPSSTRLFTIYSQKFSAAEAALQEDAEAAFEAVKEAATQGIPDLLKFQDLLDHKLIDQSVMRAILQDMKFENMTDVQSKTLRATLEGHDVLAQARTGTGKTIAFLLPVLQRIIASNRPVERHRVGQPLDIRSIIISPTRELAQQIAKEAEILTKHCKNIHIHTAVGGTGKSMGLRNMHKIGCNILIATPGRLYDLLTDSASGVNGKNMEVLVLDEADNLLDQGFADALMDIIKLLPSKEYRQTMLFSATVPAKVQTMINAALKPKHKVLKLVPKGEVLTHNKVEQRLITVNGFENLLPTLYEQMLKEIAITVAEKSKPFKAIVFFPTAKYTALAADTFQALRDPETGRSPFNGTTMIEIHSRLSQPQRERAAKKFREGSSAVLFSSDVVARGMDFPDVTHVFQVGSPRSLEQYIHRIGRTGRGNNSGLGYILLADIEKTYALKELRPEIKLIDYNMHSAIADVDMSKESVLPKAAAEALTRVMEASQSIDDDLKRGAYLANLGYYAYLGNKTALVASLNRWTALGWGMAKPPRISTMLIGRLGLRGVPGIESGGEAFPRPGGQRAFNTRSGDGGFKSRDDREGGFRPREGGFAPRGDSRGGEFAARGDREGGEGGFKPRESDDRESGSKPKEGGFVPRNDREGGSKPREGGFVPRGDVDGGFKPKEGGFVPRGDVDGGFKPKEGGFVPRGDRDGGFVPRGDREGGFKPKEGGFVPRGDREGGFAPRGDREGGFRPREGGFAPRGDREGGFKPREGGFAPRGDREGGFRPREGGFAPRGDREGGFKPREGGFAPRGDRGDFKPRGDREGGFKPREGGFAPRGDRDGGFRPRSDRPEFTSRPQRPWEGRGKQSPGKRFN</sequence>
<dbReference type="SMART" id="SM00487">
    <property type="entry name" value="DEXDc"/>
    <property type="match status" value="1"/>
</dbReference>
<evidence type="ECO:0000256" key="2">
    <source>
        <dbReference type="ARBA" id="ARBA00022801"/>
    </source>
</evidence>
<keyword evidence="3 6" id="KW-0347">Helicase</keyword>
<dbReference type="SMART" id="SM00490">
    <property type="entry name" value="HELICc"/>
    <property type="match status" value="1"/>
</dbReference>
<evidence type="ECO:0000313" key="11">
    <source>
        <dbReference type="Proteomes" id="UP000267821"/>
    </source>
</evidence>
<gene>
    <name evidence="10" type="ORF">L211DRAFT_806933</name>
</gene>